<sequence length="438" mass="50212">MAFYTSTDKNILPDESNLSLMFTGMTNDSETIESLSPNNKAIANVRKNQKLKQVISDPIKRFYYCQRCINHNQKVLRKGHKNFCRYTECECNKCSMVSKRRFLNSKLHKKLVDRQVITTAVPKTNLPKERVPTCALCAVHGCKILLRGHRKIDCPYIGCKCELCVIVNNRRELMAKQIKLRRLQSNPKKYEKELKKLFGLMKLDNDTYKMGNFTFANLPKYVDLLSALQEISGIISTPNANNQMVGNNHHIQSKQNTSLLSGNMVNFTTSIPCPKISDTSSIVSNTFFSQPLPTPQQFNLSNYDNIFQNQFKQTLPSIYNTLYPFHQNQLEPLHFMNNVKNVYDNNGMNNVMNNVFQSPSIPSNTLNFLSPVSEITQQTMTPMFGNMPQIFSQSLNIHNQGIQSNFNYLNFQINPFLNTNQSGIGNLFTQQEFSPFNM</sequence>
<evidence type="ECO:0000313" key="7">
    <source>
        <dbReference type="Proteomes" id="UP000046392"/>
    </source>
</evidence>
<dbReference type="PANTHER" id="PTHR12322">
    <property type="entry name" value="DOUBLESEX AND MAB-3 RELATED TRANSCRIPTION FACTOR DMRT"/>
    <property type="match status" value="1"/>
</dbReference>
<feature type="domain" description="DM" evidence="6">
    <location>
        <begin position="134"/>
        <end position="182"/>
    </location>
</feature>
<keyword evidence="7" id="KW-1185">Reference proteome</keyword>
<accession>A0A0N5C4U1</accession>
<evidence type="ECO:0000256" key="4">
    <source>
        <dbReference type="ARBA" id="ARBA00023242"/>
    </source>
</evidence>
<evidence type="ECO:0000256" key="1">
    <source>
        <dbReference type="ARBA" id="ARBA00022723"/>
    </source>
</evidence>
<evidence type="ECO:0000256" key="2">
    <source>
        <dbReference type="ARBA" id="ARBA00022833"/>
    </source>
</evidence>
<dbReference type="InterPro" id="IPR001275">
    <property type="entry name" value="DM_DNA-bd"/>
</dbReference>
<proteinExistence type="predicted"/>
<dbReference type="AlphaFoldDB" id="A0A0N5C4U1"/>
<dbReference type="GO" id="GO:0005634">
    <property type="term" value="C:nucleus"/>
    <property type="evidence" value="ECO:0007669"/>
    <property type="project" value="UniProtKB-SubCell"/>
</dbReference>
<dbReference type="WBParaSite" id="SPAL_0001297000.1">
    <property type="protein sequence ID" value="SPAL_0001297000.1"/>
    <property type="gene ID" value="SPAL_0001297000"/>
</dbReference>
<evidence type="ECO:0000256" key="5">
    <source>
        <dbReference type="PROSITE-ProRule" id="PRU00070"/>
    </source>
</evidence>
<reference evidence="8" key="1">
    <citation type="submission" date="2017-02" db="UniProtKB">
        <authorList>
            <consortium name="WormBaseParasite"/>
        </authorList>
    </citation>
    <scope>IDENTIFICATION</scope>
</reference>
<feature type="DNA-binding region" description="DM" evidence="5">
    <location>
        <begin position="134"/>
        <end position="182"/>
    </location>
</feature>
<dbReference type="Proteomes" id="UP000046392">
    <property type="component" value="Unplaced"/>
</dbReference>
<dbReference type="SUPFAM" id="SSF82927">
    <property type="entry name" value="Cysteine-rich DNA binding domain, (DM domain)"/>
    <property type="match status" value="2"/>
</dbReference>
<dbReference type="GO" id="GO:0000981">
    <property type="term" value="F:DNA-binding transcription factor activity, RNA polymerase II-specific"/>
    <property type="evidence" value="ECO:0007669"/>
    <property type="project" value="TreeGrafter"/>
</dbReference>
<evidence type="ECO:0000256" key="3">
    <source>
        <dbReference type="ARBA" id="ARBA00023125"/>
    </source>
</evidence>
<comment type="subcellular location">
    <subcellularLocation>
        <location evidence="5">Nucleus</location>
    </subcellularLocation>
</comment>
<keyword evidence="1 5" id="KW-0479">Metal-binding</keyword>
<keyword evidence="3 5" id="KW-0238">DNA-binding</keyword>
<feature type="DNA-binding region" description="DM" evidence="5">
    <location>
        <begin position="65"/>
        <end position="115"/>
    </location>
</feature>
<keyword evidence="2 5" id="KW-0862">Zinc</keyword>
<dbReference type="GO" id="GO:0046872">
    <property type="term" value="F:metal ion binding"/>
    <property type="evidence" value="ECO:0007669"/>
    <property type="project" value="UniProtKB-KW"/>
</dbReference>
<protein>
    <submittedName>
        <fullName evidence="8">DM domain-containing protein</fullName>
    </submittedName>
</protein>
<evidence type="ECO:0000313" key="8">
    <source>
        <dbReference type="WBParaSite" id="SPAL_0001297000.1"/>
    </source>
</evidence>
<dbReference type="Gene3D" id="4.10.1040.10">
    <property type="entry name" value="DM DNA-binding domain"/>
    <property type="match status" value="2"/>
</dbReference>
<dbReference type="Pfam" id="PF00751">
    <property type="entry name" value="DM"/>
    <property type="match status" value="2"/>
</dbReference>
<dbReference type="InterPro" id="IPR036407">
    <property type="entry name" value="DM_DNA-bd_sf"/>
</dbReference>
<dbReference type="STRING" id="174720.A0A0N5C4U1"/>
<dbReference type="PANTHER" id="PTHR12322:SF125">
    <property type="entry name" value="PROTEIN MALE ABNORMAL 3"/>
    <property type="match status" value="1"/>
</dbReference>
<feature type="domain" description="DM" evidence="6">
    <location>
        <begin position="65"/>
        <end position="115"/>
    </location>
</feature>
<organism evidence="7 8">
    <name type="scientific">Strongyloides papillosus</name>
    <name type="common">Intestinal threadworm</name>
    <dbReference type="NCBI Taxonomy" id="174720"/>
    <lineage>
        <taxon>Eukaryota</taxon>
        <taxon>Metazoa</taxon>
        <taxon>Ecdysozoa</taxon>
        <taxon>Nematoda</taxon>
        <taxon>Chromadorea</taxon>
        <taxon>Rhabditida</taxon>
        <taxon>Tylenchina</taxon>
        <taxon>Panagrolaimomorpha</taxon>
        <taxon>Strongyloidoidea</taxon>
        <taxon>Strongyloididae</taxon>
        <taxon>Strongyloides</taxon>
    </lineage>
</organism>
<dbReference type="InterPro" id="IPR026607">
    <property type="entry name" value="DMRT"/>
</dbReference>
<dbReference type="GO" id="GO:0007548">
    <property type="term" value="P:sex differentiation"/>
    <property type="evidence" value="ECO:0007669"/>
    <property type="project" value="TreeGrafter"/>
</dbReference>
<dbReference type="SMART" id="SM00301">
    <property type="entry name" value="DM"/>
    <property type="match status" value="2"/>
</dbReference>
<dbReference type="PROSITE" id="PS50809">
    <property type="entry name" value="DM_2"/>
    <property type="match status" value="2"/>
</dbReference>
<keyword evidence="4 5" id="KW-0539">Nucleus</keyword>
<evidence type="ECO:0000259" key="6">
    <source>
        <dbReference type="PROSITE" id="PS50809"/>
    </source>
</evidence>
<dbReference type="GO" id="GO:0000978">
    <property type="term" value="F:RNA polymerase II cis-regulatory region sequence-specific DNA binding"/>
    <property type="evidence" value="ECO:0007669"/>
    <property type="project" value="TreeGrafter"/>
</dbReference>
<dbReference type="PROSITE" id="PS40000">
    <property type="entry name" value="DM_1"/>
    <property type="match status" value="2"/>
</dbReference>
<name>A0A0N5C4U1_STREA</name>